<feature type="region of interest" description="Disordered" evidence="1">
    <location>
        <begin position="177"/>
        <end position="221"/>
    </location>
</feature>
<organism evidence="2 3">
    <name type="scientific">Phakopsora pachyrhizi</name>
    <name type="common">Asian soybean rust disease fungus</name>
    <dbReference type="NCBI Taxonomy" id="170000"/>
    <lineage>
        <taxon>Eukaryota</taxon>
        <taxon>Fungi</taxon>
        <taxon>Dikarya</taxon>
        <taxon>Basidiomycota</taxon>
        <taxon>Pucciniomycotina</taxon>
        <taxon>Pucciniomycetes</taxon>
        <taxon>Pucciniales</taxon>
        <taxon>Phakopsoraceae</taxon>
        <taxon>Phakopsora</taxon>
    </lineage>
</organism>
<proteinExistence type="predicted"/>
<name>A0AAV0AKY6_PHAPC</name>
<feature type="compositionally biased region" description="Basic and acidic residues" evidence="1">
    <location>
        <begin position="206"/>
        <end position="221"/>
    </location>
</feature>
<evidence type="ECO:0000256" key="1">
    <source>
        <dbReference type="SAM" id="MobiDB-lite"/>
    </source>
</evidence>
<dbReference type="AlphaFoldDB" id="A0AAV0AKY6"/>
<evidence type="ECO:0000313" key="3">
    <source>
        <dbReference type="Proteomes" id="UP001153365"/>
    </source>
</evidence>
<evidence type="ECO:0000313" key="2">
    <source>
        <dbReference type="EMBL" id="CAH7669244.1"/>
    </source>
</evidence>
<comment type="caution">
    <text evidence="2">The sequence shown here is derived from an EMBL/GenBank/DDBJ whole genome shotgun (WGS) entry which is preliminary data.</text>
</comment>
<accession>A0AAV0AKY6</accession>
<sequence length="221" mass="25524">MERQGGTVETGQPKKTRMNFQLNQLNARWTTLKGKNQRKEIKAGKRKTPEFLNIMDGLIHPRAARNKIIQWEQAMGKQHQSNLHRITNILIRNQSQVLFRRIVDNSNTRTEDTFFSVWRSTMNFGGGGINGSSRQSRSWSEKIRRLENTESNRHRAKADPEGWRRVEVESWCEQLNEATKGQRGNTAGKEEGLDGQSRKKCSIKNHTMEEVNKTMTDKDTG</sequence>
<gene>
    <name evidence="2" type="ORF">PPACK8108_LOCUS3831</name>
</gene>
<protein>
    <submittedName>
        <fullName evidence="2">Uncharacterized protein</fullName>
    </submittedName>
</protein>
<dbReference type="EMBL" id="CALTRL010000675">
    <property type="protein sequence ID" value="CAH7669244.1"/>
    <property type="molecule type" value="Genomic_DNA"/>
</dbReference>
<keyword evidence="3" id="KW-1185">Reference proteome</keyword>
<reference evidence="2" key="1">
    <citation type="submission" date="2022-06" db="EMBL/GenBank/DDBJ databases">
        <authorList>
            <consortium name="SYNGENTA / RWTH Aachen University"/>
        </authorList>
    </citation>
    <scope>NUCLEOTIDE SEQUENCE</scope>
</reference>
<dbReference type="Proteomes" id="UP001153365">
    <property type="component" value="Unassembled WGS sequence"/>
</dbReference>